<accession>A0A507B1X4</accession>
<dbReference type="SUPFAM" id="SSF51735">
    <property type="entry name" value="NAD(P)-binding Rossmann-fold domains"/>
    <property type="match status" value="1"/>
</dbReference>
<evidence type="ECO:0000256" key="3">
    <source>
        <dbReference type="SAM" id="MobiDB-lite"/>
    </source>
</evidence>
<dbReference type="Pfam" id="PF05368">
    <property type="entry name" value="NmrA"/>
    <property type="match status" value="1"/>
</dbReference>
<keyword evidence="2" id="KW-0560">Oxidoreductase</keyword>
<evidence type="ECO:0000313" key="6">
    <source>
        <dbReference type="Proteomes" id="UP000319257"/>
    </source>
</evidence>
<dbReference type="CDD" id="cd05259">
    <property type="entry name" value="PCBER_SDR_a"/>
    <property type="match status" value="1"/>
</dbReference>
<dbReference type="InterPro" id="IPR036291">
    <property type="entry name" value="NAD(P)-bd_dom_sf"/>
</dbReference>
<dbReference type="AlphaFoldDB" id="A0A507B1X4"/>
<dbReference type="STRING" id="1093900.A0A507B1X4"/>
<evidence type="ECO:0000256" key="1">
    <source>
        <dbReference type="ARBA" id="ARBA00022857"/>
    </source>
</evidence>
<keyword evidence="1" id="KW-0521">NADP</keyword>
<feature type="compositionally biased region" description="Basic and acidic residues" evidence="3">
    <location>
        <begin position="282"/>
        <end position="303"/>
    </location>
</feature>
<name>A0A507B1X4_9PEZI</name>
<feature type="domain" description="NmrA-like" evidence="4">
    <location>
        <begin position="7"/>
        <end position="107"/>
    </location>
</feature>
<evidence type="ECO:0000313" key="5">
    <source>
        <dbReference type="EMBL" id="TPX13707.1"/>
    </source>
</evidence>
<dbReference type="InterPro" id="IPR008030">
    <property type="entry name" value="NmrA-like"/>
</dbReference>
<dbReference type="GO" id="GO:0016491">
    <property type="term" value="F:oxidoreductase activity"/>
    <property type="evidence" value="ECO:0007669"/>
    <property type="project" value="UniProtKB-KW"/>
</dbReference>
<dbReference type="InterPro" id="IPR045312">
    <property type="entry name" value="PCBER-like"/>
</dbReference>
<dbReference type="OrthoDB" id="419598at2759"/>
<dbReference type="PANTHER" id="PTHR47706:SF7">
    <property type="entry name" value="CIPA-LIKE, PUTATIVE (AFU_ORTHOLOGUE AFUA_1G01630)-RELATED"/>
    <property type="match status" value="1"/>
</dbReference>
<evidence type="ECO:0000259" key="4">
    <source>
        <dbReference type="Pfam" id="PF05368"/>
    </source>
</evidence>
<protein>
    <recommendedName>
        <fullName evidence="4">NmrA-like domain-containing protein</fullName>
    </recommendedName>
</protein>
<gene>
    <name evidence="5" type="ORF">E0L32_005910</name>
</gene>
<reference evidence="5 6" key="1">
    <citation type="submission" date="2019-06" db="EMBL/GenBank/DDBJ databases">
        <title>Draft genome sequence of the filamentous fungus Phialemoniopsis curvata isolated from diesel fuel.</title>
        <authorList>
            <person name="Varaljay V.A."/>
            <person name="Lyon W.J."/>
            <person name="Crouch A.L."/>
            <person name="Drake C.E."/>
            <person name="Hollomon J.M."/>
            <person name="Nadeau L.J."/>
            <person name="Nunn H.S."/>
            <person name="Stevenson B.S."/>
            <person name="Bojanowski C.L."/>
            <person name="Crookes-Goodson W.J."/>
        </authorList>
    </citation>
    <scope>NUCLEOTIDE SEQUENCE [LARGE SCALE GENOMIC DNA]</scope>
    <source>
        <strain evidence="5 6">D216</strain>
    </source>
</reference>
<dbReference type="RefSeq" id="XP_030995418.1">
    <property type="nucleotide sequence ID" value="XM_031140484.1"/>
</dbReference>
<feature type="region of interest" description="Disordered" evidence="3">
    <location>
        <begin position="279"/>
        <end position="303"/>
    </location>
</feature>
<evidence type="ECO:0000256" key="2">
    <source>
        <dbReference type="ARBA" id="ARBA00023002"/>
    </source>
</evidence>
<dbReference type="Gene3D" id="3.40.50.720">
    <property type="entry name" value="NAD(P)-binding Rossmann-like Domain"/>
    <property type="match status" value="1"/>
</dbReference>
<dbReference type="PANTHER" id="PTHR47706">
    <property type="entry name" value="NMRA-LIKE FAMILY PROTEIN"/>
    <property type="match status" value="1"/>
</dbReference>
<comment type="caution">
    <text evidence="5">The sequence shown here is derived from an EMBL/GenBank/DDBJ whole genome shotgun (WGS) entry which is preliminary data.</text>
</comment>
<organism evidence="5 6">
    <name type="scientific">Thyridium curvatum</name>
    <dbReference type="NCBI Taxonomy" id="1093900"/>
    <lineage>
        <taxon>Eukaryota</taxon>
        <taxon>Fungi</taxon>
        <taxon>Dikarya</taxon>
        <taxon>Ascomycota</taxon>
        <taxon>Pezizomycotina</taxon>
        <taxon>Sordariomycetes</taxon>
        <taxon>Sordariomycetidae</taxon>
        <taxon>Thyridiales</taxon>
        <taxon>Thyridiaceae</taxon>
        <taxon>Thyridium</taxon>
    </lineage>
</organism>
<keyword evidence="6" id="KW-1185">Reference proteome</keyword>
<sequence>MAQNHPDKIAIVGATGRIGGYFARALLKAGKHTITTLRRADSKGKYPEGAKIVDVDFDDESSLVKALEGQQVLIITLSVRAPPTLHSTIVKAAVKAGVPYIMPNTWGLYLTDELAKNSQYAANGLKLYQEIQDLGATYIAMGCGFWYEWSLGLGEPWYGFDIKARTVTFYDDGKTVINTSTWDQCARAIVALLSLPLRGAFPALSDWDNRAVLVSSFRVSQRDMLDSLHRVLGTTDADWEISYEQTDLREKRGLKMAAAGDLRGIATSLYARAFMPSSQSDFESRHGTDNEKLGLPKEDLDEATKRTVDMVNDGFSPMTQFS</sequence>
<proteinExistence type="predicted"/>
<dbReference type="GeneID" id="41973357"/>
<dbReference type="InterPro" id="IPR051609">
    <property type="entry name" value="NmrA/Isoflavone_reductase-like"/>
</dbReference>
<dbReference type="EMBL" id="SKBQ01000032">
    <property type="protein sequence ID" value="TPX13707.1"/>
    <property type="molecule type" value="Genomic_DNA"/>
</dbReference>
<dbReference type="InParanoid" id="A0A507B1X4"/>
<dbReference type="FunCoup" id="A0A507B1X4">
    <property type="interactions" value="671"/>
</dbReference>
<dbReference type="Proteomes" id="UP000319257">
    <property type="component" value="Unassembled WGS sequence"/>
</dbReference>